<name>A0A6D2IM24_9BRAS</name>
<accession>A0A6D2IM24</accession>
<proteinExistence type="predicted"/>
<dbReference type="AlphaFoldDB" id="A0A6D2IM24"/>
<keyword evidence="2" id="KW-1185">Reference proteome</keyword>
<dbReference type="OrthoDB" id="1041725at2759"/>
<dbReference type="Proteomes" id="UP000467841">
    <property type="component" value="Unassembled WGS sequence"/>
</dbReference>
<evidence type="ECO:0000313" key="1">
    <source>
        <dbReference type="EMBL" id="CAA7026186.1"/>
    </source>
</evidence>
<organism evidence="1 2">
    <name type="scientific">Microthlaspi erraticum</name>
    <dbReference type="NCBI Taxonomy" id="1685480"/>
    <lineage>
        <taxon>Eukaryota</taxon>
        <taxon>Viridiplantae</taxon>
        <taxon>Streptophyta</taxon>
        <taxon>Embryophyta</taxon>
        <taxon>Tracheophyta</taxon>
        <taxon>Spermatophyta</taxon>
        <taxon>Magnoliopsida</taxon>
        <taxon>eudicotyledons</taxon>
        <taxon>Gunneridae</taxon>
        <taxon>Pentapetalae</taxon>
        <taxon>rosids</taxon>
        <taxon>malvids</taxon>
        <taxon>Brassicales</taxon>
        <taxon>Brassicaceae</taxon>
        <taxon>Coluteocarpeae</taxon>
        <taxon>Microthlaspi</taxon>
    </lineage>
</organism>
<sequence length="101" mass="10831">MEEHCSVICGEWRCFSVGHWDFLVDKSLMSWVVVVFVGISLADLKKRVVTEFFPDGKSSLTVTRGNKCDDLNGNAKTGCSISVGLGSCSSRGPATVDVGSL</sequence>
<gene>
    <name evidence="1" type="ORF">MERR_LOCUS13421</name>
</gene>
<reference evidence="1" key="1">
    <citation type="submission" date="2020-01" db="EMBL/GenBank/DDBJ databases">
        <authorList>
            <person name="Mishra B."/>
        </authorList>
    </citation>
    <scope>NUCLEOTIDE SEQUENCE [LARGE SCALE GENOMIC DNA]</scope>
</reference>
<evidence type="ECO:0000313" key="2">
    <source>
        <dbReference type="Proteomes" id="UP000467841"/>
    </source>
</evidence>
<protein>
    <submittedName>
        <fullName evidence="1">Uncharacterized protein</fullName>
    </submittedName>
</protein>
<dbReference type="EMBL" id="CACVBM020001050">
    <property type="protein sequence ID" value="CAA7026186.1"/>
    <property type="molecule type" value="Genomic_DNA"/>
</dbReference>
<comment type="caution">
    <text evidence="1">The sequence shown here is derived from an EMBL/GenBank/DDBJ whole genome shotgun (WGS) entry which is preliminary data.</text>
</comment>